<proteinExistence type="predicted"/>
<dbReference type="AlphaFoldDB" id="A7HVE4"/>
<evidence type="ECO:0008006" key="4">
    <source>
        <dbReference type="Google" id="ProtNLM"/>
    </source>
</evidence>
<dbReference type="OrthoDB" id="7392124at2"/>
<dbReference type="STRING" id="402881.Plav_2263"/>
<dbReference type="InterPro" id="IPR007475">
    <property type="entry name" value="UbiK"/>
</dbReference>
<feature type="compositionally biased region" description="Low complexity" evidence="1">
    <location>
        <begin position="89"/>
        <end position="98"/>
    </location>
</feature>
<dbReference type="Pfam" id="PF04380">
    <property type="entry name" value="BMFP"/>
    <property type="match status" value="1"/>
</dbReference>
<accession>A7HVE4</accession>
<evidence type="ECO:0000313" key="3">
    <source>
        <dbReference type="Proteomes" id="UP000006377"/>
    </source>
</evidence>
<name>A7HVE4_PARL1</name>
<evidence type="ECO:0000256" key="1">
    <source>
        <dbReference type="SAM" id="MobiDB-lite"/>
    </source>
</evidence>
<keyword evidence="3" id="KW-1185">Reference proteome</keyword>
<evidence type="ECO:0000313" key="2">
    <source>
        <dbReference type="EMBL" id="ABS63877.1"/>
    </source>
</evidence>
<dbReference type="KEGG" id="pla:Plav_2263"/>
<reference evidence="2 3" key="1">
    <citation type="journal article" date="2011" name="Stand. Genomic Sci.">
        <title>Complete genome sequence of Parvibaculum lavamentivorans type strain (DS-1(T)).</title>
        <authorList>
            <person name="Schleheck D."/>
            <person name="Weiss M."/>
            <person name="Pitluck S."/>
            <person name="Bruce D."/>
            <person name="Land M.L."/>
            <person name="Han S."/>
            <person name="Saunders E."/>
            <person name="Tapia R."/>
            <person name="Detter C."/>
            <person name="Brettin T."/>
            <person name="Han J."/>
            <person name="Woyke T."/>
            <person name="Goodwin L."/>
            <person name="Pennacchio L."/>
            <person name="Nolan M."/>
            <person name="Cook A.M."/>
            <person name="Kjelleberg S."/>
            <person name="Thomas T."/>
        </authorList>
    </citation>
    <scope>NUCLEOTIDE SEQUENCE [LARGE SCALE GENOMIC DNA]</scope>
    <source>
        <strain evidence="3">DS-1 / DSM 13023 / NCIMB 13966</strain>
    </source>
</reference>
<gene>
    <name evidence="2" type="ordered locus">Plav_2263</name>
</gene>
<dbReference type="eggNOG" id="COG2960">
    <property type="taxonomic scope" value="Bacteria"/>
</dbReference>
<dbReference type="RefSeq" id="WP_012111183.1">
    <property type="nucleotide sequence ID" value="NC_009719.1"/>
</dbReference>
<organism evidence="2 3">
    <name type="scientific">Parvibaculum lavamentivorans (strain DS-1 / DSM 13023 / NCIMB 13966)</name>
    <dbReference type="NCBI Taxonomy" id="402881"/>
    <lineage>
        <taxon>Bacteria</taxon>
        <taxon>Pseudomonadati</taxon>
        <taxon>Pseudomonadota</taxon>
        <taxon>Alphaproteobacteria</taxon>
        <taxon>Hyphomicrobiales</taxon>
        <taxon>Parvibaculaceae</taxon>
        <taxon>Parvibaculum</taxon>
    </lineage>
</organism>
<dbReference type="HOGENOM" id="CLU_154412_1_2_5"/>
<protein>
    <recommendedName>
        <fullName evidence="4">Pyrroline-5-carboxylate reductase</fullName>
    </recommendedName>
</protein>
<dbReference type="EMBL" id="CP000774">
    <property type="protein sequence ID" value="ABS63877.1"/>
    <property type="molecule type" value="Genomic_DNA"/>
</dbReference>
<dbReference type="Proteomes" id="UP000006377">
    <property type="component" value="Chromosome"/>
</dbReference>
<feature type="region of interest" description="Disordered" evidence="1">
    <location>
        <begin position="76"/>
        <end position="109"/>
    </location>
</feature>
<sequence length="109" mass="11671">MTQTQNRIFDELGKLFTNAAGAAQGVRQEIETVLKGQAERLIADMDLVTREEFDAVRAMAQLAREENEALKARIEALEAGAKKKPSPKKPSASEHPAAGGPQGDTSPLG</sequence>